<keyword evidence="3 8" id="KW-0444">Lipid biosynthesis</keyword>
<dbReference type="Gene3D" id="2.40.50.100">
    <property type="match status" value="1"/>
</dbReference>
<evidence type="ECO:0000256" key="4">
    <source>
        <dbReference type="ARBA" id="ARBA00022832"/>
    </source>
</evidence>
<dbReference type="Pfam" id="PF00364">
    <property type="entry name" value="Biotin_lipoyl"/>
    <property type="match status" value="1"/>
</dbReference>
<dbReference type="InterPro" id="IPR000089">
    <property type="entry name" value="Biotin_lipoyl"/>
</dbReference>
<dbReference type="SUPFAM" id="SSF51230">
    <property type="entry name" value="Single hybrid motif"/>
    <property type="match status" value="1"/>
</dbReference>
<comment type="function">
    <text evidence="8">This protein is a component of the acetyl coenzyme A carboxylase complex; first, biotin carboxylase catalyzes the carboxylation of the carrier protein and then the transcarboxylase transfers the carboxyl group to form malonyl-CoA.</text>
</comment>
<sequence>MLKVEEINSLIKLIDQSSISEFTYEANGTVLSMKKSNEMIPVDQQGKGTIFSEQLSEKETMEKNTSAISEKISAVTETEEAMDDNHEIVSPIVGTLYMSPSPDSGPYVSKGAMVKKDTVVCIVEAMKLFNEVEAEITGEIVEILAEDGEMVEYGQPLFRVREK</sequence>
<accession>A0ABY5JWN0</accession>
<evidence type="ECO:0000313" key="10">
    <source>
        <dbReference type="EMBL" id="UUI04544.1"/>
    </source>
</evidence>
<dbReference type="PANTHER" id="PTHR45266">
    <property type="entry name" value="OXALOACETATE DECARBOXYLASE ALPHA CHAIN"/>
    <property type="match status" value="1"/>
</dbReference>
<protein>
    <recommendedName>
        <fullName evidence="2 8">Biotin carboxyl carrier protein of acetyl-CoA carboxylase</fullName>
    </recommendedName>
</protein>
<evidence type="ECO:0000256" key="6">
    <source>
        <dbReference type="ARBA" id="ARBA00023160"/>
    </source>
</evidence>
<evidence type="ECO:0000256" key="7">
    <source>
        <dbReference type="ARBA" id="ARBA00023267"/>
    </source>
</evidence>
<keyword evidence="6 8" id="KW-0275">Fatty acid biosynthesis</keyword>
<name>A0ABY5JWN0_9BACI</name>
<evidence type="ECO:0000256" key="8">
    <source>
        <dbReference type="RuleBase" id="RU364072"/>
    </source>
</evidence>
<keyword evidence="7 8" id="KW-0092">Biotin</keyword>
<dbReference type="EMBL" id="CP101914">
    <property type="protein sequence ID" value="UUI04544.1"/>
    <property type="molecule type" value="Genomic_DNA"/>
</dbReference>
<evidence type="ECO:0000256" key="1">
    <source>
        <dbReference type="ARBA" id="ARBA00005194"/>
    </source>
</evidence>
<keyword evidence="10" id="KW-0436">Ligase</keyword>
<dbReference type="InterPro" id="IPR001249">
    <property type="entry name" value="AcCoA_biotinCC"/>
</dbReference>
<dbReference type="PROSITE" id="PS00188">
    <property type="entry name" value="BIOTIN"/>
    <property type="match status" value="1"/>
</dbReference>
<dbReference type="InterPro" id="IPR011053">
    <property type="entry name" value="Single_hybrid_motif"/>
</dbReference>
<dbReference type="PRINTS" id="PR01071">
    <property type="entry name" value="ACOABIOTINCC"/>
</dbReference>
<dbReference type="PROSITE" id="PS50968">
    <property type="entry name" value="BIOTINYL_LIPOYL"/>
    <property type="match status" value="1"/>
</dbReference>
<dbReference type="NCBIfam" id="TIGR00531">
    <property type="entry name" value="BCCP"/>
    <property type="match status" value="1"/>
</dbReference>
<evidence type="ECO:0000256" key="2">
    <source>
        <dbReference type="ARBA" id="ARBA00017562"/>
    </source>
</evidence>
<keyword evidence="11" id="KW-1185">Reference proteome</keyword>
<dbReference type="InterPro" id="IPR050709">
    <property type="entry name" value="Biotin_Carboxyl_Carrier/Decarb"/>
</dbReference>
<dbReference type="RefSeq" id="WP_256709452.1">
    <property type="nucleotide sequence ID" value="NZ_CP101914.1"/>
</dbReference>
<keyword evidence="5 8" id="KW-0443">Lipid metabolism</keyword>
<evidence type="ECO:0000259" key="9">
    <source>
        <dbReference type="PROSITE" id="PS50968"/>
    </source>
</evidence>
<dbReference type="InterPro" id="IPR001882">
    <property type="entry name" value="Biotin_BS"/>
</dbReference>
<gene>
    <name evidence="10" type="primary">accB</name>
    <name evidence="10" type="ORF">NP439_07790</name>
</gene>
<reference evidence="10" key="1">
    <citation type="submission" date="2022-07" db="EMBL/GenBank/DDBJ databases">
        <title>FELIX.</title>
        <authorList>
            <person name="Wan K.H."/>
            <person name="Park S."/>
            <person name="Lawrence Q."/>
            <person name="Eichenberger J.P."/>
            <person name="Booth B.W."/>
            <person name="Piaggio A.J."/>
            <person name="Chandler J.C."/>
            <person name="Franklin A.B."/>
            <person name="Celniker S.E."/>
        </authorList>
    </citation>
    <scope>NUCLEOTIDE SEQUENCE</scope>
    <source>
        <strain evidence="10">QA-1986 374</strain>
    </source>
</reference>
<dbReference type="GO" id="GO:0003989">
    <property type="term" value="F:acetyl-CoA carboxylase activity"/>
    <property type="evidence" value="ECO:0007669"/>
    <property type="project" value="UniProtKB-EC"/>
</dbReference>
<dbReference type="Proteomes" id="UP001059773">
    <property type="component" value="Chromosome"/>
</dbReference>
<feature type="domain" description="Lipoyl-binding" evidence="9">
    <location>
        <begin position="85"/>
        <end position="161"/>
    </location>
</feature>
<comment type="pathway">
    <text evidence="1 8">Lipid metabolism; fatty acid biosynthesis.</text>
</comment>
<keyword evidence="4 8" id="KW-0276">Fatty acid metabolism</keyword>
<organism evidence="10 11">
    <name type="scientific">Oceanobacillus jeddahense</name>
    <dbReference type="NCBI Taxonomy" id="1462527"/>
    <lineage>
        <taxon>Bacteria</taxon>
        <taxon>Bacillati</taxon>
        <taxon>Bacillota</taxon>
        <taxon>Bacilli</taxon>
        <taxon>Bacillales</taxon>
        <taxon>Bacillaceae</taxon>
        <taxon>Oceanobacillus</taxon>
    </lineage>
</organism>
<dbReference type="PANTHER" id="PTHR45266:SF3">
    <property type="entry name" value="OXALOACETATE DECARBOXYLASE ALPHA CHAIN"/>
    <property type="match status" value="1"/>
</dbReference>
<dbReference type="CDD" id="cd06850">
    <property type="entry name" value="biotinyl_domain"/>
    <property type="match status" value="1"/>
</dbReference>
<proteinExistence type="predicted"/>
<evidence type="ECO:0000256" key="5">
    <source>
        <dbReference type="ARBA" id="ARBA00023098"/>
    </source>
</evidence>
<evidence type="ECO:0000313" key="11">
    <source>
        <dbReference type="Proteomes" id="UP001059773"/>
    </source>
</evidence>
<evidence type="ECO:0000256" key="3">
    <source>
        <dbReference type="ARBA" id="ARBA00022516"/>
    </source>
</evidence>